<gene>
    <name evidence="1" type="ORF">Patl1_29934</name>
</gene>
<keyword evidence="2" id="KW-1185">Reference proteome</keyword>
<evidence type="ECO:0000313" key="2">
    <source>
        <dbReference type="Proteomes" id="UP001164250"/>
    </source>
</evidence>
<dbReference type="EMBL" id="CM047907">
    <property type="protein sequence ID" value="KAJ0084208.1"/>
    <property type="molecule type" value="Genomic_DNA"/>
</dbReference>
<protein>
    <submittedName>
        <fullName evidence="1">Uncharacterized protein</fullName>
    </submittedName>
</protein>
<comment type="caution">
    <text evidence="1">The sequence shown here is derived from an EMBL/GenBank/DDBJ whole genome shotgun (WGS) entry which is preliminary data.</text>
</comment>
<evidence type="ECO:0000313" key="1">
    <source>
        <dbReference type="EMBL" id="KAJ0084208.1"/>
    </source>
</evidence>
<organism evidence="1 2">
    <name type="scientific">Pistacia atlantica</name>
    <dbReference type="NCBI Taxonomy" id="434234"/>
    <lineage>
        <taxon>Eukaryota</taxon>
        <taxon>Viridiplantae</taxon>
        <taxon>Streptophyta</taxon>
        <taxon>Embryophyta</taxon>
        <taxon>Tracheophyta</taxon>
        <taxon>Spermatophyta</taxon>
        <taxon>Magnoliopsida</taxon>
        <taxon>eudicotyledons</taxon>
        <taxon>Gunneridae</taxon>
        <taxon>Pentapetalae</taxon>
        <taxon>rosids</taxon>
        <taxon>malvids</taxon>
        <taxon>Sapindales</taxon>
        <taxon>Anacardiaceae</taxon>
        <taxon>Pistacia</taxon>
    </lineage>
</organism>
<reference evidence="2" key="1">
    <citation type="journal article" date="2023" name="G3 (Bethesda)">
        <title>Genome assembly and association tests identify interacting loci associated with vigor, precocity, and sex in interspecific pistachio rootstocks.</title>
        <authorList>
            <person name="Palmer W."/>
            <person name="Jacygrad E."/>
            <person name="Sagayaradj S."/>
            <person name="Cavanaugh K."/>
            <person name="Han R."/>
            <person name="Bertier L."/>
            <person name="Beede B."/>
            <person name="Kafkas S."/>
            <person name="Golino D."/>
            <person name="Preece J."/>
            <person name="Michelmore R."/>
        </authorList>
    </citation>
    <scope>NUCLEOTIDE SEQUENCE [LARGE SCALE GENOMIC DNA]</scope>
</reference>
<dbReference type="Proteomes" id="UP001164250">
    <property type="component" value="Chromosome 11"/>
</dbReference>
<name>A0ACC1ADW1_9ROSI</name>
<accession>A0ACC1ADW1</accession>
<sequence length="124" mass="14383">MARYQNSSYLDYLHYFSLPLHLFFFILILFFVLGLSWYISYQSKLEDMVNLVKLFLMLSPLLLVLLVHCLAGGLPFFLPLPAEKDSLHRAGGSPWGVAALLVFLFFMISYQSSLLKRWFPLITK</sequence>
<proteinExistence type="predicted"/>